<comment type="catalytic activity">
    <reaction evidence="10">
        <text>S-hexadecanoyl-L-cysteinyl-[protein] + H2O = L-cysteinyl-[protein] + hexadecanoate + H(+)</text>
        <dbReference type="Rhea" id="RHEA:19233"/>
        <dbReference type="Rhea" id="RHEA-COMP:10131"/>
        <dbReference type="Rhea" id="RHEA-COMP:11032"/>
        <dbReference type="ChEBI" id="CHEBI:7896"/>
        <dbReference type="ChEBI" id="CHEBI:15377"/>
        <dbReference type="ChEBI" id="CHEBI:15378"/>
        <dbReference type="ChEBI" id="CHEBI:29950"/>
        <dbReference type="ChEBI" id="CHEBI:74151"/>
        <dbReference type="EC" id="3.1.2.22"/>
    </reaction>
    <physiologicalReaction direction="left-to-right" evidence="10">
        <dbReference type="Rhea" id="RHEA:19234"/>
    </physiologicalReaction>
</comment>
<evidence type="ECO:0000256" key="4">
    <source>
        <dbReference type="ARBA" id="ARBA00039132"/>
    </source>
</evidence>
<dbReference type="GO" id="GO:0008474">
    <property type="term" value="F:palmitoyl-(protein) hydrolase activity"/>
    <property type="evidence" value="ECO:0007669"/>
    <property type="project" value="UniProtKB-EC"/>
</dbReference>
<evidence type="ECO:0000256" key="7">
    <source>
        <dbReference type="ARBA" id="ARBA00042645"/>
    </source>
</evidence>
<evidence type="ECO:0000256" key="12">
    <source>
        <dbReference type="SAM" id="MobiDB-lite"/>
    </source>
</evidence>
<dbReference type="OrthoDB" id="9813296at2"/>
<evidence type="ECO:0000256" key="5">
    <source>
        <dbReference type="ARBA" id="ARBA00039314"/>
    </source>
</evidence>
<evidence type="ECO:0000256" key="11">
    <source>
        <dbReference type="ARBA" id="ARBA00047972"/>
    </source>
</evidence>
<reference evidence="14 15" key="2">
    <citation type="journal article" date="2011" name="J. Bacteriol.">
        <title>Complete genome sequence of strain HTCC2503T of Parvularcula bermudensis, the type species of the order "Parvularculales" in the class Alphaproteobacteria.</title>
        <authorList>
            <person name="Oh H.M."/>
            <person name="Kang I."/>
            <person name="Vergin K.L."/>
            <person name="Kang D."/>
            <person name="Rhee K.H."/>
            <person name="Giovannoni S.J."/>
            <person name="Cho J.C."/>
        </authorList>
    </citation>
    <scope>NUCLEOTIDE SEQUENCE [LARGE SCALE GENOMIC DNA]</scope>
    <source>
        <strain evidence="15">ATCC BAA-594 / HTCC2503 / KCTC 12087</strain>
    </source>
</reference>
<dbReference type="Gene3D" id="3.40.50.1820">
    <property type="entry name" value="alpha/beta hydrolase"/>
    <property type="match status" value="1"/>
</dbReference>
<dbReference type="KEGG" id="pbr:PB2503_06617"/>
<keyword evidence="2" id="KW-0378">Hydrolase</keyword>
<protein>
    <recommendedName>
        <fullName evidence="5">Palmitoyl-protein thioesterase ABHD10, mitochondrial</fullName>
        <ecNumber evidence="4">3.1.1.93</ecNumber>
        <ecNumber evidence="1">3.1.2.22</ecNumber>
    </recommendedName>
    <alternativeName>
        <fullName evidence="7">Acyl-protein thioesterase ABHD10</fullName>
    </alternativeName>
    <alternativeName>
        <fullName evidence="8">Alpha/beta hydrolase domain-containing protein 10</fullName>
    </alternativeName>
    <alternativeName>
        <fullName evidence="6">Mycophenolic acid acyl-glucuronide esterase, mitochondrial</fullName>
    </alternativeName>
</protein>
<keyword evidence="3" id="KW-0809">Transit peptide</keyword>
<evidence type="ECO:0000256" key="1">
    <source>
        <dbReference type="ARBA" id="ARBA00012423"/>
    </source>
</evidence>
<dbReference type="Pfam" id="PF12697">
    <property type="entry name" value="Abhydrolase_6"/>
    <property type="match status" value="1"/>
</dbReference>
<organism evidence="14 15">
    <name type="scientific">Parvularcula bermudensis (strain ATCC BAA-594 / HTCC2503 / KCTC 12087)</name>
    <dbReference type="NCBI Taxonomy" id="314260"/>
    <lineage>
        <taxon>Bacteria</taxon>
        <taxon>Pseudomonadati</taxon>
        <taxon>Pseudomonadota</taxon>
        <taxon>Alphaproteobacteria</taxon>
        <taxon>Parvularculales</taxon>
        <taxon>Parvularculaceae</taxon>
        <taxon>Parvularcula</taxon>
    </lineage>
</organism>
<dbReference type="HOGENOM" id="CLU_066961_0_0_5"/>
<evidence type="ECO:0000256" key="9">
    <source>
        <dbReference type="ARBA" id="ARBA00046047"/>
    </source>
</evidence>
<dbReference type="PANTHER" id="PTHR16138:SF7">
    <property type="entry name" value="PALMITOYL-PROTEIN THIOESTERASE ABHD10, MITOCHONDRIAL"/>
    <property type="match status" value="1"/>
</dbReference>
<comment type="function">
    <text evidence="9">Acts as an acyl-protein thioesterase that hydrolyzes fatty acids from acylated residues in proteins. Regulates the mitochondrial S-depalmitoylation of the nucleophilic active site residue of peroxiredoxin-5/PRDX5, a key antioxidant protein, therefore modulating mitochondrial antioxidant ability. Also catalyzes the deglucuronidation of mycophenolic acid acyl-glucuronide, an active metabolite of the immunosuppressant drug mycophenolate.</text>
</comment>
<evidence type="ECO:0000256" key="2">
    <source>
        <dbReference type="ARBA" id="ARBA00022801"/>
    </source>
</evidence>
<dbReference type="InterPro" id="IPR029058">
    <property type="entry name" value="AB_hydrolase_fold"/>
</dbReference>
<evidence type="ECO:0000259" key="13">
    <source>
        <dbReference type="Pfam" id="PF12697"/>
    </source>
</evidence>
<dbReference type="SUPFAM" id="SSF53474">
    <property type="entry name" value="alpha/beta-Hydrolases"/>
    <property type="match status" value="1"/>
</dbReference>
<evidence type="ECO:0000256" key="6">
    <source>
        <dbReference type="ARBA" id="ARBA00041520"/>
    </source>
</evidence>
<feature type="domain" description="AB hydrolase-1" evidence="13">
    <location>
        <begin position="35"/>
        <end position="213"/>
    </location>
</feature>
<dbReference type="eggNOG" id="COG1073">
    <property type="taxonomic scope" value="Bacteria"/>
</dbReference>
<evidence type="ECO:0000256" key="8">
    <source>
        <dbReference type="ARBA" id="ARBA00042704"/>
    </source>
</evidence>
<dbReference type="InterPro" id="IPR052382">
    <property type="entry name" value="ABHD10_acyl-thioesterase"/>
</dbReference>
<evidence type="ECO:0000256" key="10">
    <source>
        <dbReference type="ARBA" id="ARBA00047409"/>
    </source>
</evidence>
<proteinExistence type="predicted"/>
<dbReference type="STRING" id="314260.PB2503_06617"/>
<feature type="region of interest" description="Disordered" evidence="12">
    <location>
        <begin position="1"/>
        <end position="27"/>
    </location>
</feature>
<evidence type="ECO:0000313" key="15">
    <source>
        <dbReference type="Proteomes" id="UP000001302"/>
    </source>
</evidence>
<accession>E0TI50</accession>
<dbReference type="Proteomes" id="UP000001302">
    <property type="component" value="Chromosome"/>
</dbReference>
<name>E0TI50_PARBH</name>
<dbReference type="AlphaFoldDB" id="E0TI50"/>
<dbReference type="EC" id="3.1.2.22" evidence="1"/>
<dbReference type="EMBL" id="CP002156">
    <property type="protein sequence ID" value="ADM09389.1"/>
    <property type="molecule type" value="Genomic_DNA"/>
</dbReference>
<comment type="catalytic activity">
    <reaction evidence="11">
        <text>mycophenolic acid O-acyl-beta-D-glucuronide + H2O = mycophenolate + D-glucuronate + H(+)</text>
        <dbReference type="Rhea" id="RHEA:34179"/>
        <dbReference type="ChEBI" id="CHEBI:15377"/>
        <dbReference type="ChEBI" id="CHEBI:15378"/>
        <dbReference type="ChEBI" id="CHEBI:58720"/>
        <dbReference type="ChEBI" id="CHEBI:62932"/>
        <dbReference type="ChEBI" id="CHEBI:66982"/>
        <dbReference type="EC" id="3.1.1.93"/>
    </reaction>
    <physiologicalReaction direction="left-to-right" evidence="11">
        <dbReference type="Rhea" id="RHEA:34180"/>
    </physiologicalReaction>
</comment>
<evidence type="ECO:0000256" key="3">
    <source>
        <dbReference type="ARBA" id="ARBA00022946"/>
    </source>
</evidence>
<dbReference type="InterPro" id="IPR000073">
    <property type="entry name" value="AB_hydrolase_1"/>
</dbReference>
<dbReference type="GO" id="GO:0102390">
    <property type="term" value="F:mycophenolic acid acyl-glucuronide esterase activity"/>
    <property type="evidence" value="ECO:0007669"/>
    <property type="project" value="UniProtKB-EC"/>
</dbReference>
<evidence type="ECO:0000313" key="14">
    <source>
        <dbReference type="EMBL" id="ADM09389.1"/>
    </source>
</evidence>
<dbReference type="PANTHER" id="PTHR16138">
    <property type="entry name" value="MYCOPHENOLIC ACID ACYL-GLUCURONIDE ESTERASE, MITOCHONDRIAL"/>
    <property type="match status" value="1"/>
</dbReference>
<sequence length="255" mass="27441">MDDKITDAPAFFDGPHGPLAYRRRQPRGAPTGPGLVWLPGYGSDMLGGKATAMAHFAADRGRDSLRFDYSGCGESPGDFEAGAVGRWTEDAAAAIAALTRGPQILVGSSMGAWIALLLLRGRRVPIAGLVLIAPAPDFATELTPTQWSEEDWARLQREGRLEIPGDEGFVMIYTRYLFEDGAQHRVLNAPLQAGCPVRILSGLADDVVPPGHVLRLADHLEAEDMIVRFIKGGDHRLSRDSDIATLLTAMAEIAS</sequence>
<keyword evidence="15" id="KW-1185">Reference proteome</keyword>
<dbReference type="EC" id="3.1.1.93" evidence="4"/>
<gene>
    <name evidence="14" type="ordered locus">PB2503_06617</name>
</gene>
<reference evidence="15" key="1">
    <citation type="submission" date="2010-08" db="EMBL/GenBank/DDBJ databases">
        <title>Genome sequence of Parvularcula bermudensis HTCC2503.</title>
        <authorList>
            <person name="Kang D.-M."/>
            <person name="Oh H.-M."/>
            <person name="Cho J.-C."/>
        </authorList>
    </citation>
    <scope>NUCLEOTIDE SEQUENCE [LARGE SCALE GENOMIC DNA]</scope>
    <source>
        <strain evidence="15">ATCC BAA-594 / HTCC2503 / KCTC 12087</strain>
    </source>
</reference>